<evidence type="ECO:0000313" key="2">
    <source>
        <dbReference type="Proteomes" id="UP000487649"/>
    </source>
</evidence>
<reference evidence="1 2" key="1">
    <citation type="journal article" date="2019" name="Nat. Med.">
        <title>A library of human gut bacterial isolates paired with longitudinal multiomics data enables mechanistic microbiome research.</title>
        <authorList>
            <person name="Poyet M."/>
            <person name="Groussin M."/>
            <person name="Gibbons S.M."/>
            <person name="Avila-Pacheco J."/>
            <person name="Jiang X."/>
            <person name="Kearney S.M."/>
            <person name="Perrotta A.R."/>
            <person name="Berdy B."/>
            <person name="Zhao S."/>
            <person name="Lieberman T.D."/>
            <person name="Swanson P.K."/>
            <person name="Smith M."/>
            <person name="Roesemann S."/>
            <person name="Alexander J.E."/>
            <person name="Rich S.A."/>
            <person name="Livny J."/>
            <person name="Vlamakis H."/>
            <person name="Clish C."/>
            <person name="Bullock K."/>
            <person name="Deik A."/>
            <person name="Scott J."/>
            <person name="Pierce K.A."/>
            <person name="Xavier R.J."/>
            <person name="Alm E.J."/>
        </authorList>
    </citation>
    <scope>NUCLEOTIDE SEQUENCE [LARGE SCALE GENOMIC DNA]</scope>
    <source>
        <strain evidence="1 2">BIOML-A198</strain>
    </source>
</reference>
<protein>
    <submittedName>
        <fullName evidence="1">Uncharacterized protein</fullName>
    </submittedName>
</protein>
<gene>
    <name evidence="1" type="ORF">GMA92_14380</name>
</gene>
<dbReference type="AlphaFoldDB" id="A0A9X4XGK4"/>
<comment type="caution">
    <text evidence="1">The sequence shown here is derived from an EMBL/GenBank/DDBJ whole genome shotgun (WGS) entry which is preliminary data.</text>
</comment>
<evidence type="ECO:0000313" key="1">
    <source>
        <dbReference type="EMBL" id="MTK22593.1"/>
    </source>
</evidence>
<dbReference type="EMBL" id="WMQE01000044">
    <property type="protein sequence ID" value="MTK22593.1"/>
    <property type="molecule type" value="Genomic_DNA"/>
</dbReference>
<accession>A0A9X4XGK4</accession>
<organism evidence="1 2">
    <name type="scientific">Turicibacter sanguinis</name>
    <dbReference type="NCBI Taxonomy" id="154288"/>
    <lineage>
        <taxon>Bacteria</taxon>
        <taxon>Bacillati</taxon>
        <taxon>Bacillota</taxon>
        <taxon>Erysipelotrichia</taxon>
        <taxon>Erysipelotrichales</taxon>
        <taxon>Turicibacteraceae</taxon>
        <taxon>Turicibacter</taxon>
    </lineage>
</organism>
<sequence length="71" mass="8232">MRETKCCPKCEFKSLIFIPSKVLIHGTGNNIMVNVTLSIVARLHRYVCENCGYTEEWIEADDIKELKKHFS</sequence>
<name>A0A9X4XGK4_9FIRM</name>
<proteinExistence type="predicted"/>
<dbReference type="Proteomes" id="UP000487649">
    <property type="component" value="Unassembled WGS sequence"/>
</dbReference>
<dbReference type="RefSeq" id="WP_006783658.1">
    <property type="nucleotide sequence ID" value="NZ_JADOZG010000041.1"/>
</dbReference>